<keyword evidence="3" id="KW-1185">Reference proteome</keyword>
<dbReference type="SUPFAM" id="SSF56219">
    <property type="entry name" value="DNase I-like"/>
    <property type="match status" value="1"/>
</dbReference>
<accession>A0ABC9XXC4</accession>
<evidence type="ECO:0000313" key="3">
    <source>
        <dbReference type="Proteomes" id="UP001623348"/>
    </source>
</evidence>
<dbReference type="InterPro" id="IPR005135">
    <property type="entry name" value="Endo/exonuclease/phosphatase"/>
</dbReference>
<dbReference type="EMBL" id="BAAFJT010000033">
    <property type="protein sequence ID" value="GAB0201705.1"/>
    <property type="molecule type" value="Genomic_DNA"/>
</dbReference>
<gene>
    <name evidence="2" type="ORF">GRJ2_002636100</name>
</gene>
<name>A0ABC9XXC4_GRUJA</name>
<feature type="domain" description="Endonuclease/exonuclease/phosphatase" evidence="1">
    <location>
        <begin position="13"/>
        <end position="145"/>
    </location>
</feature>
<reference evidence="2 3" key="1">
    <citation type="submission" date="2024-06" db="EMBL/GenBank/DDBJ databases">
        <title>The draft genome of Grus japonensis, version 3.</title>
        <authorList>
            <person name="Nabeshima K."/>
            <person name="Suzuki S."/>
            <person name="Onuma M."/>
        </authorList>
    </citation>
    <scope>NUCLEOTIDE SEQUENCE [LARGE SCALE GENOMIC DNA]</scope>
    <source>
        <strain evidence="2 3">451A</strain>
    </source>
</reference>
<evidence type="ECO:0000259" key="1">
    <source>
        <dbReference type="Pfam" id="PF03372"/>
    </source>
</evidence>
<dbReference type="Pfam" id="PF03372">
    <property type="entry name" value="Exo_endo_phos"/>
    <property type="match status" value="1"/>
</dbReference>
<dbReference type="PANTHER" id="PTHR33395:SF22">
    <property type="entry name" value="REVERSE TRANSCRIPTASE DOMAIN-CONTAINING PROTEIN"/>
    <property type="match status" value="1"/>
</dbReference>
<dbReference type="Gene3D" id="3.60.10.10">
    <property type="entry name" value="Endonuclease/exonuclease/phosphatase"/>
    <property type="match status" value="1"/>
</dbReference>
<organism evidence="2 3">
    <name type="scientific">Grus japonensis</name>
    <name type="common">Japanese crane</name>
    <name type="synonym">Red-crowned crane</name>
    <dbReference type="NCBI Taxonomy" id="30415"/>
    <lineage>
        <taxon>Eukaryota</taxon>
        <taxon>Metazoa</taxon>
        <taxon>Chordata</taxon>
        <taxon>Craniata</taxon>
        <taxon>Vertebrata</taxon>
        <taxon>Euteleostomi</taxon>
        <taxon>Archelosauria</taxon>
        <taxon>Archosauria</taxon>
        <taxon>Dinosauria</taxon>
        <taxon>Saurischia</taxon>
        <taxon>Theropoda</taxon>
        <taxon>Coelurosauria</taxon>
        <taxon>Aves</taxon>
        <taxon>Neognathae</taxon>
        <taxon>Neoaves</taxon>
        <taxon>Gruiformes</taxon>
        <taxon>Gruidae</taxon>
        <taxon>Grus</taxon>
    </lineage>
</organism>
<protein>
    <recommendedName>
        <fullName evidence="1">Endonuclease/exonuclease/phosphatase domain-containing protein</fullName>
    </recommendedName>
</protein>
<dbReference type="AlphaFoldDB" id="A0ABC9XXC4"/>
<dbReference type="Proteomes" id="UP001623348">
    <property type="component" value="Unassembled WGS sequence"/>
</dbReference>
<proteinExistence type="predicted"/>
<comment type="caution">
    <text evidence="2">The sequence shown here is derived from an EMBL/GenBank/DDBJ whole genome shotgun (WGS) entry which is preliminary data.</text>
</comment>
<dbReference type="PANTHER" id="PTHR33395">
    <property type="entry name" value="TRANSCRIPTASE, PUTATIVE-RELATED-RELATED"/>
    <property type="match status" value="1"/>
</dbReference>
<evidence type="ECO:0000313" key="2">
    <source>
        <dbReference type="EMBL" id="GAB0201705.1"/>
    </source>
</evidence>
<sequence>MGSKPEELEATVLLESYDLVAITETWWDEFHVWTVAIDGYRLFRRDKQGRRSGGIDLYIKKQIAFEELSLKNSHEQVESLWVRVRDNKRNLVVGVYYRLPDQGEPIDEAFLLQLQEASHSQALILLGDFNRSDICWKSTTASCRQSRRLLECIEDNFLSQVVALPEGMSYWA</sequence>
<dbReference type="InterPro" id="IPR036691">
    <property type="entry name" value="Endo/exonu/phosph_ase_sf"/>
</dbReference>